<name>X0V1M8_9ZZZZ</name>
<evidence type="ECO:0000313" key="1">
    <source>
        <dbReference type="EMBL" id="GAF94550.1"/>
    </source>
</evidence>
<dbReference type="AlphaFoldDB" id="X0V1M8"/>
<gene>
    <name evidence="1" type="ORF">S01H1_26093</name>
</gene>
<comment type="caution">
    <text evidence="1">The sequence shown here is derived from an EMBL/GenBank/DDBJ whole genome shotgun (WGS) entry which is preliminary data.</text>
</comment>
<protein>
    <submittedName>
        <fullName evidence="1">Uncharacterized protein</fullName>
    </submittedName>
</protein>
<accession>X0V1M8</accession>
<reference evidence="1" key="1">
    <citation type="journal article" date="2014" name="Front. Microbiol.">
        <title>High frequency of phylogenetically diverse reductive dehalogenase-homologous genes in deep subseafloor sedimentary metagenomes.</title>
        <authorList>
            <person name="Kawai M."/>
            <person name="Futagami T."/>
            <person name="Toyoda A."/>
            <person name="Takaki Y."/>
            <person name="Nishi S."/>
            <person name="Hori S."/>
            <person name="Arai W."/>
            <person name="Tsubouchi T."/>
            <person name="Morono Y."/>
            <person name="Uchiyama I."/>
            <person name="Ito T."/>
            <person name="Fujiyama A."/>
            <person name="Inagaki F."/>
            <person name="Takami H."/>
        </authorList>
    </citation>
    <scope>NUCLEOTIDE SEQUENCE</scope>
    <source>
        <strain evidence="1">Expedition CK06-06</strain>
    </source>
</reference>
<sequence length="112" mass="12332">MLSSQEKREIINEWGQKTLKKILADPSLENFMEACKEFAVGTGFVTRRVQKLIELAEKAGAIGAAQNMLGEAVHALVTVDTVEAVHEAFKKLLPEEKIIIANIALQGARMIE</sequence>
<dbReference type="PANTHER" id="PTHR42282">
    <property type="entry name" value="PANTOATE KINASE-RELATED"/>
    <property type="match status" value="1"/>
</dbReference>
<dbReference type="InterPro" id="IPR012043">
    <property type="entry name" value="PoK"/>
</dbReference>
<proteinExistence type="predicted"/>
<dbReference type="EMBL" id="BARS01015803">
    <property type="protein sequence ID" value="GAF94550.1"/>
    <property type="molecule type" value="Genomic_DNA"/>
</dbReference>
<organism evidence="1">
    <name type="scientific">marine sediment metagenome</name>
    <dbReference type="NCBI Taxonomy" id="412755"/>
    <lineage>
        <taxon>unclassified sequences</taxon>
        <taxon>metagenomes</taxon>
        <taxon>ecological metagenomes</taxon>
    </lineage>
</organism>
<dbReference type="PANTHER" id="PTHR42282:SF1">
    <property type="entry name" value="PANTOATE KINASE"/>
    <property type="match status" value="1"/>
</dbReference>